<sequence>MFGHSEQLNLSAKPTSSNPNMGIPITEQIQVVRNYEQLIIQGCAWRGFFCFVRRFMEISIITLISLSVSMFSFGCVFGLMLKRD</sequence>
<keyword evidence="2" id="KW-1133">Transmembrane helix</keyword>
<feature type="region of interest" description="Disordered" evidence="1">
    <location>
        <begin position="1"/>
        <end position="21"/>
    </location>
</feature>
<evidence type="ECO:0000256" key="2">
    <source>
        <dbReference type="SAM" id="Phobius"/>
    </source>
</evidence>
<accession>A0ABN7C5W7</accession>
<keyword evidence="2" id="KW-0812">Transmembrane</keyword>
<name>A0ABN7C5W7_9GAMM</name>
<gene>
    <name evidence="3" type="ORF">TCT1_27020</name>
</gene>
<organism evidence="3 4">
    <name type="scientific">Xenorhabdus taiwanensis</name>
    <dbReference type="NCBI Taxonomy" id="3085177"/>
    <lineage>
        <taxon>Bacteria</taxon>
        <taxon>Pseudomonadati</taxon>
        <taxon>Pseudomonadota</taxon>
        <taxon>Gammaproteobacteria</taxon>
        <taxon>Enterobacterales</taxon>
        <taxon>Morganellaceae</taxon>
        <taxon>Xenorhabdus</taxon>
    </lineage>
</organism>
<evidence type="ECO:0000313" key="3">
    <source>
        <dbReference type="EMBL" id="BET97781.1"/>
    </source>
</evidence>
<dbReference type="Proteomes" id="UP001529514">
    <property type="component" value="Chromosome"/>
</dbReference>
<protein>
    <submittedName>
        <fullName evidence="3">Uncharacterized protein</fullName>
    </submittedName>
</protein>
<reference evidence="3 4" key="1">
    <citation type="submission" date="2023-10" db="EMBL/GenBank/DDBJ databases">
        <title>Xenorhabdus taiwanensis sp. nov., a symbiotic bacterium associated with the entomopathogenic nematode Steinernema taiwanensis.</title>
        <authorList>
            <person name="Tseng C.T."/>
            <person name="Shu H.Y."/>
            <person name="Chen M.H."/>
            <person name="Fang Y.J."/>
            <person name="Wu T.L."/>
            <person name="Lin Y.C."/>
            <person name="Huang C.J."/>
        </authorList>
    </citation>
    <scope>NUCLEOTIDE SEQUENCE [LARGE SCALE GENOMIC DNA]</scope>
    <source>
        <strain evidence="3 4">TCT-1</strain>
    </source>
</reference>
<evidence type="ECO:0000313" key="4">
    <source>
        <dbReference type="Proteomes" id="UP001529514"/>
    </source>
</evidence>
<proteinExistence type="predicted"/>
<keyword evidence="4" id="KW-1185">Reference proteome</keyword>
<dbReference type="EMBL" id="AP028978">
    <property type="protein sequence ID" value="BET97781.1"/>
    <property type="molecule type" value="Genomic_DNA"/>
</dbReference>
<evidence type="ECO:0000256" key="1">
    <source>
        <dbReference type="SAM" id="MobiDB-lite"/>
    </source>
</evidence>
<feature type="transmembrane region" description="Helical" evidence="2">
    <location>
        <begin position="58"/>
        <end position="81"/>
    </location>
</feature>
<keyword evidence="2" id="KW-0472">Membrane</keyword>
<feature type="compositionally biased region" description="Polar residues" evidence="1">
    <location>
        <begin position="1"/>
        <end position="20"/>
    </location>
</feature>